<dbReference type="GO" id="GO:0005634">
    <property type="term" value="C:nucleus"/>
    <property type="evidence" value="ECO:0007669"/>
    <property type="project" value="UniProtKB-SubCell"/>
</dbReference>
<dbReference type="PANTHER" id="PTHR11636">
    <property type="entry name" value="POU DOMAIN"/>
    <property type="match status" value="1"/>
</dbReference>
<evidence type="ECO:0000259" key="7">
    <source>
        <dbReference type="PROSITE" id="PS50071"/>
    </source>
</evidence>
<reference evidence="9" key="1">
    <citation type="submission" date="2019-12" db="UniProtKB">
        <authorList>
            <consortium name="WormBaseParasite"/>
        </authorList>
    </citation>
    <scope>IDENTIFICATION</scope>
</reference>
<evidence type="ECO:0000313" key="9">
    <source>
        <dbReference type="WBParaSite" id="TMUE_2000008080.1"/>
    </source>
</evidence>
<feature type="domain" description="Homeobox" evidence="7">
    <location>
        <begin position="241"/>
        <end position="301"/>
    </location>
</feature>
<name>A0A5S6QLJ8_TRIMR</name>
<evidence type="ECO:0000256" key="6">
    <source>
        <dbReference type="SAM" id="MobiDB-lite"/>
    </source>
</evidence>
<dbReference type="SUPFAM" id="SSF47413">
    <property type="entry name" value="lambda repressor-like DNA-binding domains"/>
    <property type="match status" value="1"/>
</dbReference>
<evidence type="ECO:0000313" key="8">
    <source>
        <dbReference type="Proteomes" id="UP000046395"/>
    </source>
</evidence>
<accession>A0A5S6QLJ8</accession>
<dbReference type="InterPro" id="IPR009057">
    <property type="entry name" value="Homeodomain-like_sf"/>
</dbReference>
<dbReference type="STRING" id="70415.A0A5S6QLJ8"/>
<feature type="region of interest" description="Disordered" evidence="6">
    <location>
        <begin position="300"/>
        <end position="328"/>
    </location>
</feature>
<dbReference type="AlphaFoldDB" id="A0A5S6QLJ8"/>
<feature type="compositionally biased region" description="Low complexity" evidence="6">
    <location>
        <begin position="7"/>
        <end position="21"/>
    </location>
</feature>
<evidence type="ECO:0000256" key="2">
    <source>
        <dbReference type="ARBA" id="ARBA00023125"/>
    </source>
</evidence>
<dbReference type="InterPro" id="IPR001356">
    <property type="entry name" value="HD"/>
</dbReference>
<evidence type="ECO:0000256" key="4">
    <source>
        <dbReference type="ARBA" id="ARBA00023242"/>
    </source>
</evidence>
<evidence type="ECO:0000256" key="5">
    <source>
        <dbReference type="PROSITE-ProRule" id="PRU00108"/>
    </source>
</evidence>
<feature type="region of interest" description="Disordered" evidence="6">
    <location>
        <begin position="1"/>
        <end position="24"/>
    </location>
</feature>
<feature type="DNA-binding region" description="Homeobox" evidence="5">
    <location>
        <begin position="243"/>
        <end position="302"/>
    </location>
</feature>
<dbReference type="Proteomes" id="UP000046395">
    <property type="component" value="Unassembled WGS sequence"/>
</dbReference>
<evidence type="ECO:0000256" key="1">
    <source>
        <dbReference type="ARBA" id="ARBA00004123"/>
    </source>
</evidence>
<keyword evidence="8" id="KW-1185">Reference proteome</keyword>
<evidence type="ECO:0000256" key="3">
    <source>
        <dbReference type="ARBA" id="ARBA00023155"/>
    </source>
</evidence>
<comment type="subcellular location">
    <subcellularLocation>
        <location evidence="1 5">Nucleus</location>
    </subcellularLocation>
</comment>
<dbReference type="PROSITE" id="PS50071">
    <property type="entry name" value="HOMEOBOX_2"/>
    <property type="match status" value="1"/>
</dbReference>
<sequence length="328" mass="36074">MENDTVAPEANPAAAEESPQADTTDEIVANISLKRRRNLDSVITSIVNKRLQKRDHNDGMAMPVFVHSPGGDVLISCRDSACRCKQADHTKFPLFSHPGARHRYNCSNIRAQAWGAPAHSAASEVTSSALGKEKASADYALLSDKQTTSAQLSDMKLFAEYFRRRRFELGYTQKDVAAALAEDPSRLHQMKHRLQKWLDEAERTHAIKNMVVPADSAKEKNGGGGEGGVENILVVSNESSDVRPAKYPKLEETAAERLRLAYSTNAYPTMEEMKFLADETGLTAADVCHWFSACRRQKKMPDFPPKSANGEGLGDSGTLVEPAQFPLL</sequence>
<proteinExistence type="predicted"/>
<keyword evidence="4 5" id="KW-0539">Nucleus</keyword>
<dbReference type="InterPro" id="IPR000327">
    <property type="entry name" value="POU_dom"/>
</dbReference>
<dbReference type="CDD" id="cd00086">
    <property type="entry name" value="homeodomain"/>
    <property type="match status" value="1"/>
</dbReference>
<dbReference type="InterPro" id="IPR010982">
    <property type="entry name" value="Lambda_DNA-bd_dom_sf"/>
</dbReference>
<protein>
    <submittedName>
        <fullName evidence="9">Homeobox domain-containing protein</fullName>
    </submittedName>
</protein>
<dbReference type="Gene3D" id="1.10.260.40">
    <property type="entry name" value="lambda repressor-like DNA-binding domains"/>
    <property type="match status" value="1"/>
</dbReference>
<dbReference type="WBParaSite" id="TMUE_2000008080.1">
    <property type="protein sequence ID" value="TMUE_2000008080.1"/>
    <property type="gene ID" value="WBGene00290720"/>
</dbReference>
<dbReference type="SMART" id="SM00389">
    <property type="entry name" value="HOX"/>
    <property type="match status" value="1"/>
</dbReference>
<keyword evidence="2 5" id="KW-0238">DNA-binding</keyword>
<dbReference type="GO" id="GO:0000981">
    <property type="term" value="F:DNA-binding transcription factor activity, RNA polymerase II-specific"/>
    <property type="evidence" value="ECO:0007669"/>
    <property type="project" value="TreeGrafter"/>
</dbReference>
<dbReference type="SMART" id="SM00352">
    <property type="entry name" value="POU"/>
    <property type="match status" value="1"/>
</dbReference>
<dbReference type="SUPFAM" id="SSF46689">
    <property type="entry name" value="Homeodomain-like"/>
    <property type="match status" value="1"/>
</dbReference>
<dbReference type="InterPro" id="IPR008422">
    <property type="entry name" value="KN_HD"/>
</dbReference>
<organism evidence="8 9">
    <name type="scientific">Trichuris muris</name>
    <name type="common">Mouse whipworm</name>
    <dbReference type="NCBI Taxonomy" id="70415"/>
    <lineage>
        <taxon>Eukaryota</taxon>
        <taxon>Metazoa</taxon>
        <taxon>Ecdysozoa</taxon>
        <taxon>Nematoda</taxon>
        <taxon>Enoplea</taxon>
        <taxon>Dorylaimia</taxon>
        <taxon>Trichinellida</taxon>
        <taxon>Trichuridae</taxon>
        <taxon>Trichuris</taxon>
    </lineage>
</organism>
<dbReference type="GO" id="GO:0000978">
    <property type="term" value="F:RNA polymerase II cis-regulatory region sequence-specific DNA binding"/>
    <property type="evidence" value="ECO:0007669"/>
    <property type="project" value="TreeGrafter"/>
</dbReference>
<dbReference type="Pfam" id="PF00157">
    <property type="entry name" value="Pou"/>
    <property type="match status" value="1"/>
</dbReference>
<dbReference type="InterPro" id="IPR050255">
    <property type="entry name" value="POU_domain_TF"/>
</dbReference>
<keyword evidence="3 5" id="KW-0371">Homeobox</keyword>
<dbReference type="Pfam" id="PF05920">
    <property type="entry name" value="Homeobox_KN"/>
    <property type="match status" value="1"/>
</dbReference>
<dbReference type="Gene3D" id="1.10.10.60">
    <property type="entry name" value="Homeodomain-like"/>
    <property type="match status" value="1"/>
</dbReference>